<evidence type="ECO:0000313" key="2">
    <source>
        <dbReference type="EMBL" id="KAG2323772.1"/>
    </source>
</evidence>
<feature type="compositionally biased region" description="Basic and acidic residues" evidence="1">
    <location>
        <begin position="177"/>
        <end position="203"/>
    </location>
</feature>
<comment type="caution">
    <text evidence="2">The sequence shown here is derived from an EMBL/GenBank/DDBJ whole genome shotgun (WGS) entry which is preliminary data.</text>
</comment>
<feature type="compositionally biased region" description="Basic and acidic residues" evidence="1">
    <location>
        <begin position="212"/>
        <end position="222"/>
    </location>
</feature>
<organism evidence="2 3">
    <name type="scientific">Brassica carinata</name>
    <name type="common">Ethiopian mustard</name>
    <name type="synonym">Abyssinian cabbage</name>
    <dbReference type="NCBI Taxonomy" id="52824"/>
    <lineage>
        <taxon>Eukaryota</taxon>
        <taxon>Viridiplantae</taxon>
        <taxon>Streptophyta</taxon>
        <taxon>Embryophyta</taxon>
        <taxon>Tracheophyta</taxon>
        <taxon>Spermatophyta</taxon>
        <taxon>Magnoliopsida</taxon>
        <taxon>eudicotyledons</taxon>
        <taxon>Gunneridae</taxon>
        <taxon>Pentapetalae</taxon>
        <taxon>rosids</taxon>
        <taxon>malvids</taxon>
        <taxon>Brassicales</taxon>
        <taxon>Brassicaceae</taxon>
        <taxon>Brassiceae</taxon>
        <taxon>Brassica</taxon>
    </lineage>
</organism>
<gene>
    <name evidence="2" type="ORF">Bca52824_006500</name>
</gene>
<protein>
    <submittedName>
        <fullName evidence="2">Uncharacterized protein</fullName>
    </submittedName>
</protein>
<dbReference type="AlphaFoldDB" id="A0A8X8B787"/>
<reference evidence="2 3" key="1">
    <citation type="submission" date="2020-02" db="EMBL/GenBank/DDBJ databases">
        <authorList>
            <person name="Ma Q."/>
            <person name="Huang Y."/>
            <person name="Song X."/>
            <person name="Pei D."/>
        </authorList>
    </citation>
    <scope>NUCLEOTIDE SEQUENCE [LARGE SCALE GENOMIC DNA]</scope>
    <source>
        <strain evidence="2">Sxm20200214</strain>
        <tissue evidence="2">Leaf</tissue>
    </source>
</reference>
<feature type="region of interest" description="Disordered" evidence="1">
    <location>
        <begin position="177"/>
        <end position="222"/>
    </location>
</feature>
<name>A0A8X8B787_BRACI</name>
<proteinExistence type="predicted"/>
<dbReference type="EMBL" id="JAAMPC010000002">
    <property type="protein sequence ID" value="KAG2323772.1"/>
    <property type="molecule type" value="Genomic_DNA"/>
</dbReference>
<evidence type="ECO:0000313" key="3">
    <source>
        <dbReference type="Proteomes" id="UP000886595"/>
    </source>
</evidence>
<keyword evidence="3" id="KW-1185">Reference proteome</keyword>
<evidence type="ECO:0000256" key="1">
    <source>
        <dbReference type="SAM" id="MobiDB-lite"/>
    </source>
</evidence>
<sequence>MSPSLPLCSTTEAHVQGVSCSSSCSQIFHGVVISARHLLLRCNRLAASHLRRKSASLHHELRLRAQLLLGVVLSFKSSSWLSSSRVIHPNTIGPPDTFWEDVPKIVTLSQQKWGHFDRQRIDRQRERIARVDWEKGNVPCEETRGKRLPLPLMGIVPKAYPSYRDILDTQLVALTSEEKEKNDTDAPVEKADARADGAVRDGQTRSINGRGSGREKGSANRH</sequence>
<accession>A0A8X8B787</accession>
<dbReference type="Proteomes" id="UP000886595">
    <property type="component" value="Unassembled WGS sequence"/>
</dbReference>